<dbReference type="GeneID" id="52229882"/>
<accession>A0A2Z5TRX7</accession>
<gene>
    <name evidence="2" type="ORF">SR187_6750</name>
</gene>
<dbReference type="EMBL" id="AP018400">
    <property type="protein sequence ID" value="BBA92954.1"/>
    <property type="molecule type" value="Genomic_DNA"/>
</dbReference>
<dbReference type="KEGG" id="srq:SR187_6750"/>
<proteinExistence type="predicted"/>
<evidence type="ECO:0000313" key="2">
    <source>
        <dbReference type="EMBL" id="BBA92954.1"/>
    </source>
</evidence>
<evidence type="ECO:0008006" key="4">
    <source>
        <dbReference type="Google" id="ProtNLM"/>
    </source>
</evidence>
<feature type="chain" id="PRO_5016266170" description="Phage protein" evidence="1">
    <location>
        <begin position="27"/>
        <end position="203"/>
    </location>
</feature>
<feature type="signal peptide" evidence="1">
    <location>
        <begin position="1"/>
        <end position="26"/>
    </location>
</feature>
<name>A0A2Z5TRX7_9STRE</name>
<sequence>MMKFKKILITVGVCVIGSLSFTGIKADTVPFKTKGQQSVPGVTVVPFNVGSNSIQVKLEPHGYVYTSVNGEKIKVADKEFKLKCTYTDKQIYSDCQDREWKVSGNRADGSGNYTVQLKKPLTEEDIVTLSFADDGNFYFGKLVYESEKKQAEHFQKEQEAKEKEYAEGLFKRSIEEENNKTWRDVVRDSFQDTWWNLKSWWSN</sequence>
<evidence type="ECO:0000256" key="1">
    <source>
        <dbReference type="SAM" id="SignalP"/>
    </source>
</evidence>
<keyword evidence="1" id="KW-0732">Signal</keyword>
<dbReference type="RefSeq" id="WP_231996430.1">
    <property type="nucleotide sequence ID" value="NZ_AP018400.1"/>
</dbReference>
<reference evidence="2 3" key="1">
    <citation type="journal article" date="2018" name="Genome Biol. Evol.">
        <title>Complete Genome Sequence of Streptococcus ruminantium sp. nov. GUT-187T (=DSM 104980T =JCM 31869T), the Type Strain of S. ruminantium, and Comparison with Genome Sequences of Streptococcus suis Strains.</title>
        <authorList>
            <person name="Tohya M."/>
            <person name="Sekizaki T."/>
            <person name="Miyoshi-Akiyama T."/>
        </authorList>
    </citation>
    <scope>NUCLEOTIDE SEQUENCE [LARGE SCALE GENOMIC DNA]</scope>
    <source>
        <strain evidence="2 3">GUT187T</strain>
    </source>
</reference>
<organism evidence="2 3">
    <name type="scientific">Streptococcus ruminantium</name>
    <dbReference type="NCBI Taxonomy" id="1917441"/>
    <lineage>
        <taxon>Bacteria</taxon>
        <taxon>Bacillati</taxon>
        <taxon>Bacillota</taxon>
        <taxon>Bacilli</taxon>
        <taxon>Lactobacillales</taxon>
        <taxon>Streptococcaceae</taxon>
        <taxon>Streptococcus</taxon>
    </lineage>
</organism>
<dbReference type="Proteomes" id="UP000269331">
    <property type="component" value="Chromosome"/>
</dbReference>
<dbReference type="AlphaFoldDB" id="A0A2Z5TRX7"/>
<protein>
    <recommendedName>
        <fullName evidence="4">Phage protein</fullName>
    </recommendedName>
</protein>
<evidence type="ECO:0000313" key="3">
    <source>
        <dbReference type="Proteomes" id="UP000269331"/>
    </source>
</evidence>